<dbReference type="SUPFAM" id="SSF69047">
    <property type="entry name" value="Hypothetical protein YjbJ"/>
    <property type="match status" value="1"/>
</dbReference>
<evidence type="ECO:0000259" key="2">
    <source>
        <dbReference type="Pfam" id="PF05532"/>
    </source>
</evidence>
<evidence type="ECO:0000313" key="4">
    <source>
        <dbReference type="Proteomes" id="UP000315700"/>
    </source>
</evidence>
<evidence type="ECO:0000256" key="1">
    <source>
        <dbReference type="ARBA" id="ARBA00009129"/>
    </source>
</evidence>
<comment type="similarity">
    <text evidence="1">Belongs to the UPF0337 (CsbD) family.</text>
</comment>
<accession>A0A517SK10</accession>
<organism evidence="3 4">
    <name type="scientific">Caulifigura coniformis</name>
    <dbReference type="NCBI Taxonomy" id="2527983"/>
    <lineage>
        <taxon>Bacteria</taxon>
        <taxon>Pseudomonadati</taxon>
        <taxon>Planctomycetota</taxon>
        <taxon>Planctomycetia</taxon>
        <taxon>Planctomycetales</taxon>
        <taxon>Planctomycetaceae</taxon>
        <taxon>Caulifigura</taxon>
    </lineage>
</organism>
<protein>
    <submittedName>
        <fullName evidence="3">CsbD-like protein</fullName>
    </submittedName>
</protein>
<dbReference type="EMBL" id="CP036271">
    <property type="protein sequence ID" value="QDT56465.1"/>
    <property type="molecule type" value="Genomic_DNA"/>
</dbReference>
<dbReference type="InterPro" id="IPR036629">
    <property type="entry name" value="YjbJ_sf"/>
</dbReference>
<proteinExistence type="inferred from homology"/>
<dbReference type="RefSeq" id="WP_145033939.1">
    <property type="nucleotide sequence ID" value="NZ_CP036271.1"/>
</dbReference>
<dbReference type="AlphaFoldDB" id="A0A517SK10"/>
<dbReference type="Pfam" id="PF05532">
    <property type="entry name" value="CsbD"/>
    <property type="match status" value="1"/>
</dbReference>
<dbReference type="OrthoDB" id="9796058at2"/>
<name>A0A517SK10_9PLAN</name>
<sequence length="61" mass="6525">MSGKMQEIQGRVKEAAGAIADDESLRREGKLDQATGKVKQAAEKVIDKVTDAAKSVNRAEP</sequence>
<keyword evidence="4" id="KW-1185">Reference proteome</keyword>
<reference evidence="3 4" key="1">
    <citation type="submission" date="2019-02" db="EMBL/GenBank/DDBJ databases">
        <title>Deep-cultivation of Planctomycetes and their phenomic and genomic characterization uncovers novel biology.</title>
        <authorList>
            <person name="Wiegand S."/>
            <person name="Jogler M."/>
            <person name="Boedeker C."/>
            <person name="Pinto D."/>
            <person name="Vollmers J."/>
            <person name="Rivas-Marin E."/>
            <person name="Kohn T."/>
            <person name="Peeters S.H."/>
            <person name="Heuer A."/>
            <person name="Rast P."/>
            <person name="Oberbeckmann S."/>
            <person name="Bunk B."/>
            <person name="Jeske O."/>
            <person name="Meyerdierks A."/>
            <person name="Storesund J.E."/>
            <person name="Kallscheuer N."/>
            <person name="Luecker S."/>
            <person name="Lage O.M."/>
            <person name="Pohl T."/>
            <person name="Merkel B.J."/>
            <person name="Hornburger P."/>
            <person name="Mueller R.-W."/>
            <person name="Bruemmer F."/>
            <person name="Labrenz M."/>
            <person name="Spormann A.M."/>
            <person name="Op den Camp H."/>
            <person name="Overmann J."/>
            <person name="Amann R."/>
            <person name="Jetten M.S.M."/>
            <person name="Mascher T."/>
            <person name="Medema M.H."/>
            <person name="Devos D.P."/>
            <person name="Kaster A.-K."/>
            <person name="Ovreas L."/>
            <person name="Rohde M."/>
            <person name="Galperin M.Y."/>
            <person name="Jogler C."/>
        </authorList>
    </citation>
    <scope>NUCLEOTIDE SEQUENCE [LARGE SCALE GENOMIC DNA]</scope>
    <source>
        <strain evidence="3 4">Pan44</strain>
    </source>
</reference>
<dbReference type="Gene3D" id="1.10.1470.10">
    <property type="entry name" value="YjbJ"/>
    <property type="match status" value="1"/>
</dbReference>
<dbReference type="Proteomes" id="UP000315700">
    <property type="component" value="Chromosome"/>
</dbReference>
<dbReference type="KEGG" id="ccos:Pan44_45190"/>
<feature type="domain" description="CsbD-like" evidence="2">
    <location>
        <begin position="2"/>
        <end position="50"/>
    </location>
</feature>
<dbReference type="InParanoid" id="A0A517SK10"/>
<dbReference type="InterPro" id="IPR008462">
    <property type="entry name" value="CsbD"/>
</dbReference>
<evidence type="ECO:0000313" key="3">
    <source>
        <dbReference type="EMBL" id="QDT56465.1"/>
    </source>
</evidence>
<gene>
    <name evidence="3" type="ORF">Pan44_45190</name>
</gene>